<feature type="region of interest" description="Disordered" evidence="9">
    <location>
        <begin position="90"/>
        <end position="133"/>
    </location>
</feature>
<sequence length="357" mass="41449">MEKSDVSLNSFTCITCHVAFKNAELQREHYKSDWHRYNLKRKVSELPPVSAEDFQRKVFMQRSVEEEKKQDKSVHCQICRKLFGNQNAYDNHLNSKKHKENEKDYVEVDSKPAKESDSDIEEVDSDEWDEESENPLDNNDCIFCLHHSKNFLKNLEHMTVAHSFFIPDVEYCTDVYGLLQYLGEKISNGFMCLWCNEKGRTFYSADAARKHMLDKGHCRMLHEGVALAEYADFYDYSTSYPDAESHTNPDEEVAIPELDSTEYQLVLPSGVSIGHRSLMRYYKQNIGHNSAIVSKPSKLHKVLSCYRALGWTETQQEAAAKKARDIHYLKRMQAKFNLSLGIKGNKLQKHVRPQVNF</sequence>
<dbReference type="PhylomeDB" id="D2A0Y5"/>
<protein>
    <submittedName>
        <fullName evidence="11">Zinc finger protein 622-like Protein</fullName>
    </submittedName>
</protein>
<dbReference type="InterPro" id="IPR036236">
    <property type="entry name" value="Znf_C2H2_sf"/>
</dbReference>
<dbReference type="eggNOG" id="KOG2785">
    <property type="taxonomic scope" value="Eukaryota"/>
</dbReference>
<evidence type="ECO:0000256" key="7">
    <source>
        <dbReference type="ARBA" id="ARBA00022833"/>
    </source>
</evidence>
<comment type="similarity">
    <text evidence="8">Belongs to the REI1 family.</text>
</comment>
<dbReference type="GO" id="GO:0042273">
    <property type="term" value="P:ribosomal large subunit biogenesis"/>
    <property type="evidence" value="ECO:0000318"/>
    <property type="project" value="GO_Central"/>
</dbReference>
<dbReference type="STRING" id="7070.D2A0Y5"/>
<dbReference type="InterPro" id="IPR040025">
    <property type="entry name" value="Znf622/Rei1/Reh1"/>
</dbReference>
<keyword evidence="2" id="KW-0963">Cytoplasm</keyword>
<dbReference type="AlphaFoldDB" id="D2A0Y5"/>
<proteinExistence type="inferred from homology"/>
<dbReference type="HOGENOM" id="CLU_018787_0_1_1"/>
<dbReference type="KEGG" id="tca:662331"/>
<evidence type="ECO:0000256" key="1">
    <source>
        <dbReference type="ARBA" id="ARBA00004496"/>
    </source>
</evidence>
<evidence type="ECO:0000259" key="10">
    <source>
        <dbReference type="PROSITE" id="PS00028"/>
    </source>
</evidence>
<evidence type="ECO:0000256" key="2">
    <source>
        <dbReference type="ARBA" id="ARBA00022490"/>
    </source>
</evidence>
<keyword evidence="12" id="KW-1185">Reference proteome</keyword>
<keyword evidence="5" id="KW-0677">Repeat</keyword>
<dbReference type="OMA" id="WTQTQQQ"/>
<keyword evidence="7" id="KW-0862">Zinc</keyword>
<dbReference type="OrthoDB" id="19329at2759"/>
<dbReference type="SMART" id="SM00451">
    <property type="entry name" value="ZnF_U1"/>
    <property type="match status" value="2"/>
</dbReference>
<dbReference type="SUPFAM" id="SSF57667">
    <property type="entry name" value="beta-beta-alpha zinc fingers"/>
    <property type="match status" value="3"/>
</dbReference>
<reference evidence="11 12" key="2">
    <citation type="journal article" date="2010" name="Nucleic Acids Res.">
        <title>BeetleBase in 2010: revisions to provide comprehensive genomic information for Tribolium castaneum.</title>
        <authorList>
            <person name="Kim H.S."/>
            <person name="Murphy T."/>
            <person name="Xia J."/>
            <person name="Caragea D."/>
            <person name="Park Y."/>
            <person name="Beeman R.W."/>
            <person name="Lorenzen M.D."/>
            <person name="Butcher S."/>
            <person name="Manak J.R."/>
            <person name="Brown S.J."/>
        </authorList>
    </citation>
    <scope>GENOME REANNOTATION</scope>
    <source>
        <strain evidence="11 12">Georgia GA2</strain>
    </source>
</reference>
<dbReference type="InterPro" id="IPR022755">
    <property type="entry name" value="Znf_C2H2_jaz"/>
</dbReference>
<evidence type="ECO:0000256" key="4">
    <source>
        <dbReference type="ARBA" id="ARBA00022723"/>
    </source>
</evidence>
<dbReference type="SMART" id="SM00355">
    <property type="entry name" value="ZnF_C2H2"/>
    <property type="match status" value="4"/>
</dbReference>
<feature type="compositionally biased region" description="Basic and acidic residues" evidence="9">
    <location>
        <begin position="99"/>
        <end position="117"/>
    </location>
</feature>
<dbReference type="PANTHER" id="PTHR13182:SF8">
    <property type="entry name" value="CYTOPLASMIC 60S SUBUNIT BIOGENESIS FACTOR ZNF622"/>
    <property type="match status" value="1"/>
</dbReference>
<feature type="domain" description="C2H2-type" evidence="10">
    <location>
        <begin position="76"/>
        <end position="98"/>
    </location>
</feature>
<keyword evidence="4" id="KW-0479">Metal-binding</keyword>
<reference evidence="11 12" key="1">
    <citation type="journal article" date="2008" name="Nature">
        <title>The genome of the model beetle and pest Tribolium castaneum.</title>
        <authorList>
            <consortium name="Tribolium Genome Sequencing Consortium"/>
            <person name="Richards S."/>
            <person name="Gibbs R.A."/>
            <person name="Weinstock G.M."/>
            <person name="Brown S.J."/>
            <person name="Denell R."/>
            <person name="Beeman R.W."/>
            <person name="Gibbs R."/>
            <person name="Beeman R.W."/>
            <person name="Brown S.J."/>
            <person name="Bucher G."/>
            <person name="Friedrich M."/>
            <person name="Grimmelikhuijzen C.J."/>
            <person name="Klingler M."/>
            <person name="Lorenzen M."/>
            <person name="Richards S."/>
            <person name="Roth S."/>
            <person name="Schroder R."/>
            <person name="Tautz D."/>
            <person name="Zdobnov E.M."/>
            <person name="Muzny D."/>
            <person name="Gibbs R.A."/>
            <person name="Weinstock G.M."/>
            <person name="Attaway T."/>
            <person name="Bell S."/>
            <person name="Buhay C.J."/>
            <person name="Chandrabose M.N."/>
            <person name="Chavez D."/>
            <person name="Clerk-Blankenburg K.P."/>
            <person name="Cree A."/>
            <person name="Dao M."/>
            <person name="Davis C."/>
            <person name="Chacko J."/>
            <person name="Dinh H."/>
            <person name="Dugan-Rocha S."/>
            <person name="Fowler G."/>
            <person name="Garner T.T."/>
            <person name="Garnes J."/>
            <person name="Gnirke A."/>
            <person name="Hawes A."/>
            <person name="Hernandez J."/>
            <person name="Hines S."/>
            <person name="Holder M."/>
            <person name="Hume J."/>
            <person name="Jhangiani S.N."/>
            <person name="Joshi V."/>
            <person name="Khan Z.M."/>
            <person name="Jackson L."/>
            <person name="Kovar C."/>
            <person name="Kowis A."/>
            <person name="Lee S."/>
            <person name="Lewis L.R."/>
            <person name="Margolis J."/>
            <person name="Morgan M."/>
            <person name="Nazareth L.V."/>
            <person name="Nguyen N."/>
            <person name="Okwuonu G."/>
            <person name="Parker D."/>
            <person name="Richards S."/>
            <person name="Ruiz S.J."/>
            <person name="Santibanez J."/>
            <person name="Savard J."/>
            <person name="Scherer S.E."/>
            <person name="Schneider B."/>
            <person name="Sodergren E."/>
            <person name="Tautz D."/>
            <person name="Vattahil S."/>
            <person name="Villasana D."/>
            <person name="White C.S."/>
            <person name="Wright R."/>
            <person name="Park Y."/>
            <person name="Beeman R.W."/>
            <person name="Lord J."/>
            <person name="Oppert B."/>
            <person name="Lorenzen M."/>
            <person name="Brown S."/>
            <person name="Wang L."/>
            <person name="Savard J."/>
            <person name="Tautz D."/>
            <person name="Richards S."/>
            <person name="Weinstock G."/>
            <person name="Gibbs R.A."/>
            <person name="Liu Y."/>
            <person name="Worley K."/>
            <person name="Weinstock G."/>
            <person name="Elsik C.G."/>
            <person name="Reese J.T."/>
            <person name="Elhaik E."/>
            <person name="Landan G."/>
            <person name="Graur D."/>
            <person name="Arensburger P."/>
            <person name="Atkinson P."/>
            <person name="Beeman R.W."/>
            <person name="Beidler J."/>
            <person name="Brown S.J."/>
            <person name="Demuth J.P."/>
            <person name="Drury D.W."/>
            <person name="Du Y.Z."/>
            <person name="Fujiwara H."/>
            <person name="Lorenzen M."/>
            <person name="Maselli V."/>
            <person name="Osanai M."/>
            <person name="Park Y."/>
            <person name="Robertson H.M."/>
            <person name="Tu Z."/>
            <person name="Wang J.J."/>
            <person name="Wang S."/>
            <person name="Richards S."/>
            <person name="Song H."/>
            <person name="Zhang L."/>
            <person name="Sodergren E."/>
            <person name="Werner D."/>
            <person name="Stanke M."/>
            <person name="Morgenstern B."/>
            <person name="Solovyev V."/>
            <person name="Kosarev P."/>
            <person name="Brown G."/>
            <person name="Chen H.C."/>
            <person name="Ermolaeva O."/>
            <person name="Hlavina W."/>
            <person name="Kapustin Y."/>
            <person name="Kiryutin B."/>
            <person name="Kitts P."/>
            <person name="Maglott D."/>
            <person name="Pruitt K."/>
            <person name="Sapojnikov V."/>
            <person name="Souvorov A."/>
            <person name="Mackey A.J."/>
            <person name="Waterhouse R.M."/>
            <person name="Wyder S."/>
            <person name="Zdobnov E.M."/>
            <person name="Zdobnov E.M."/>
            <person name="Wyder S."/>
            <person name="Kriventseva E.V."/>
            <person name="Kadowaki T."/>
            <person name="Bork P."/>
            <person name="Aranda M."/>
            <person name="Bao R."/>
            <person name="Beermann A."/>
            <person name="Berns N."/>
            <person name="Bolognesi R."/>
            <person name="Bonneton F."/>
            <person name="Bopp D."/>
            <person name="Brown S.J."/>
            <person name="Bucher G."/>
            <person name="Butts T."/>
            <person name="Chaumot A."/>
            <person name="Denell R.E."/>
            <person name="Ferrier D.E."/>
            <person name="Friedrich M."/>
            <person name="Gordon C.M."/>
            <person name="Jindra M."/>
            <person name="Klingler M."/>
            <person name="Lan Q."/>
            <person name="Lattorff H.M."/>
            <person name="Laudet V."/>
            <person name="von Levetsow C."/>
            <person name="Liu Z."/>
            <person name="Lutz R."/>
            <person name="Lynch J.A."/>
            <person name="da Fonseca R.N."/>
            <person name="Posnien N."/>
            <person name="Reuter R."/>
            <person name="Roth S."/>
            <person name="Savard J."/>
            <person name="Schinko J.B."/>
            <person name="Schmitt C."/>
            <person name="Schoppmeier M."/>
            <person name="Schroder R."/>
            <person name="Shippy T.D."/>
            <person name="Simonnet F."/>
            <person name="Marques-Souza H."/>
            <person name="Tautz D."/>
            <person name="Tomoyasu Y."/>
            <person name="Trauner J."/>
            <person name="Van der Zee M."/>
            <person name="Vervoort M."/>
            <person name="Wittkopp N."/>
            <person name="Wimmer E.A."/>
            <person name="Yang X."/>
            <person name="Jones A.K."/>
            <person name="Sattelle D.B."/>
            <person name="Ebert P.R."/>
            <person name="Nelson D."/>
            <person name="Scott J.G."/>
            <person name="Beeman R.W."/>
            <person name="Muthukrishnan S."/>
            <person name="Kramer K.J."/>
            <person name="Arakane Y."/>
            <person name="Beeman R.W."/>
            <person name="Zhu Q."/>
            <person name="Hogenkamp D."/>
            <person name="Dixit R."/>
            <person name="Oppert B."/>
            <person name="Jiang H."/>
            <person name="Zou Z."/>
            <person name="Marshall J."/>
            <person name="Elpidina E."/>
            <person name="Vinokurov K."/>
            <person name="Oppert C."/>
            <person name="Zou Z."/>
            <person name="Evans J."/>
            <person name="Lu Z."/>
            <person name="Zhao P."/>
            <person name="Sumathipala N."/>
            <person name="Altincicek B."/>
            <person name="Vilcinskas A."/>
            <person name="Williams M."/>
            <person name="Hultmark D."/>
            <person name="Hetru C."/>
            <person name="Jiang H."/>
            <person name="Grimmelikhuijzen C.J."/>
            <person name="Hauser F."/>
            <person name="Cazzamali G."/>
            <person name="Williamson M."/>
            <person name="Park Y."/>
            <person name="Li B."/>
            <person name="Tanaka Y."/>
            <person name="Predel R."/>
            <person name="Neupert S."/>
            <person name="Schachtner J."/>
            <person name="Verleyen P."/>
            <person name="Raible F."/>
            <person name="Bork P."/>
            <person name="Friedrich M."/>
            <person name="Walden K.K."/>
            <person name="Robertson H.M."/>
            <person name="Angeli S."/>
            <person name="Foret S."/>
            <person name="Bucher G."/>
            <person name="Schuetz S."/>
            <person name="Maleszka R."/>
            <person name="Wimmer E.A."/>
            <person name="Beeman R.W."/>
            <person name="Lorenzen M."/>
            <person name="Tomoyasu Y."/>
            <person name="Miller S.C."/>
            <person name="Grossmann D."/>
            <person name="Bucher G."/>
        </authorList>
    </citation>
    <scope>NUCLEOTIDE SEQUENCE [LARGE SCALE GENOMIC DNA]</scope>
    <source>
        <strain evidence="11 12">Georgia GA2</strain>
    </source>
</reference>
<dbReference type="EMBL" id="KQ971338">
    <property type="protein sequence ID" value="EFA01610.1"/>
    <property type="molecule type" value="Genomic_DNA"/>
</dbReference>
<dbReference type="Pfam" id="PF12171">
    <property type="entry name" value="zf-C2H2_jaz"/>
    <property type="match status" value="1"/>
</dbReference>
<dbReference type="Gene3D" id="3.30.160.60">
    <property type="entry name" value="Classic Zinc Finger"/>
    <property type="match status" value="1"/>
</dbReference>
<evidence type="ECO:0000256" key="9">
    <source>
        <dbReference type="SAM" id="MobiDB-lite"/>
    </source>
</evidence>
<dbReference type="PANTHER" id="PTHR13182">
    <property type="entry name" value="ZINC FINGER PROTEIN 622"/>
    <property type="match status" value="1"/>
</dbReference>
<evidence type="ECO:0000256" key="6">
    <source>
        <dbReference type="ARBA" id="ARBA00022771"/>
    </source>
</evidence>
<dbReference type="InParanoid" id="D2A0Y5"/>
<feature type="compositionally biased region" description="Acidic residues" evidence="9">
    <location>
        <begin position="118"/>
        <end position="133"/>
    </location>
</feature>
<dbReference type="InterPro" id="IPR041661">
    <property type="entry name" value="ZN622/Rei1/Reh1_Znf-C2H2"/>
</dbReference>
<evidence type="ECO:0000313" key="12">
    <source>
        <dbReference type="Proteomes" id="UP000007266"/>
    </source>
</evidence>
<accession>D2A0Y5</accession>
<dbReference type="Proteomes" id="UP000007266">
    <property type="component" value="Linkage group 4"/>
</dbReference>
<dbReference type="InterPro" id="IPR013087">
    <property type="entry name" value="Znf_C2H2_type"/>
</dbReference>
<dbReference type="Pfam" id="PF12756">
    <property type="entry name" value="zf-C2H2_2"/>
    <property type="match status" value="1"/>
</dbReference>
<feature type="domain" description="C2H2-type" evidence="10">
    <location>
        <begin position="13"/>
        <end position="35"/>
    </location>
</feature>
<gene>
    <name evidence="11" type="primary">AUGUSTUS-3.0.2_07176</name>
    <name evidence="11" type="ORF">TcasGA2_TC007176</name>
</gene>
<name>D2A0Y5_TRICA</name>
<evidence type="ECO:0000256" key="3">
    <source>
        <dbReference type="ARBA" id="ARBA00022517"/>
    </source>
</evidence>
<dbReference type="GO" id="GO:0005737">
    <property type="term" value="C:cytoplasm"/>
    <property type="evidence" value="ECO:0007669"/>
    <property type="project" value="UniProtKB-SubCell"/>
</dbReference>
<dbReference type="GO" id="GO:0003676">
    <property type="term" value="F:nucleic acid binding"/>
    <property type="evidence" value="ECO:0007669"/>
    <property type="project" value="InterPro"/>
</dbReference>
<comment type="subcellular location">
    <subcellularLocation>
        <location evidence="1">Cytoplasm</location>
    </subcellularLocation>
</comment>
<dbReference type="GO" id="GO:0030687">
    <property type="term" value="C:preribosome, large subunit precursor"/>
    <property type="evidence" value="ECO:0000318"/>
    <property type="project" value="GO_Central"/>
</dbReference>
<keyword evidence="6" id="KW-0863">Zinc-finger</keyword>
<dbReference type="GO" id="GO:0008270">
    <property type="term" value="F:zinc ion binding"/>
    <property type="evidence" value="ECO:0007669"/>
    <property type="project" value="UniProtKB-KW"/>
</dbReference>
<dbReference type="InterPro" id="IPR003604">
    <property type="entry name" value="Matrin/U1-like-C_Znf_C2H2"/>
</dbReference>
<dbReference type="FunCoup" id="D2A0Y5">
    <property type="interactions" value="423"/>
</dbReference>
<keyword evidence="3" id="KW-0690">Ribosome biogenesis</keyword>
<evidence type="ECO:0000256" key="8">
    <source>
        <dbReference type="ARBA" id="ARBA00034126"/>
    </source>
</evidence>
<dbReference type="FunFam" id="3.30.160.60:FF:003124">
    <property type="entry name" value="zinc finger protein 622"/>
    <property type="match status" value="1"/>
</dbReference>
<evidence type="ECO:0000256" key="5">
    <source>
        <dbReference type="ARBA" id="ARBA00022737"/>
    </source>
</evidence>
<organism evidence="11 12">
    <name type="scientific">Tribolium castaneum</name>
    <name type="common">Red flour beetle</name>
    <dbReference type="NCBI Taxonomy" id="7070"/>
    <lineage>
        <taxon>Eukaryota</taxon>
        <taxon>Metazoa</taxon>
        <taxon>Ecdysozoa</taxon>
        <taxon>Arthropoda</taxon>
        <taxon>Hexapoda</taxon>
        <taxon>Insecta</taxon>
        <taxon>Pterygota</taxon>
        <taxon>Neoptera</taxon>
        <taxon>Endopterygota</taxon>
        <taxon>Coleoptera</taxon>
        <taxon>Polyphaga</taxon>
        <taxon>Cucujiformia</taxon>
        <taxon>Tenebrionidae</taxon>
        <taxon>Tenebrionidae incertae sedis</taxon>
        <taxon>Tribolium</taxon>
    </lineage>
</organism>
<evidence type="ECO:0000313" key="11">
    <source>
        <dbReference type="EMBL" id="EFA01610.1"/>
    </source>
</evidence>
<dbReference type="PROSITE" id="PS00028">
    <property type="entry name" value="ZINC_FINGER_C2H2_1"/>
    <property type="match status" value="2"/>
</dbReference>